<dbReference type="RefSeq" id="WP_266439396.1">
    <property type="nucleotide sequence ID" value="NZ_BAAAZX010000031.1"/>
</dbReference>
<evidence type="ECO:0000313" key="12">
    <source>
        <dbReference type="Proteomes" id="UP001500456"/>
    </source>
</evidence>
<dbReference type="Pfam" id="PF03777">
    <property type="entry name" value="ChpA-C"/>
    <property type="match status" value="1"/>
</dbReference>
<evidence type="ECO:0000256" key="5">
    <source>
        <dbReference type="ARBA" id="ARBA00022889"/>
    </source>
</evidence>
<evidence type="ECO:0000256" key="2">
    <source>
        <dbReference type="ARBA" id="ARBA00022512"/>
    </source>
</evidence>
<comment type="caution">
    <text evidence="11">The sequence shown here is derived from an EMBL/GenBank/DDBJ whole genome shotgun (WGS) entry which is preliminary data.</text>
</comment>
<dbReference type="EMBL" id="BAAAZX010000031">
    <property type="protein sequence ID" value="GAA4021006.1"/>
    <property type="molecule type" value="Genomic_DNA"/>
</dbReference>
<keyword evidence="3" id="KW-0964">Secreted</keyword>
<keyword evidence="4 9" id="KW-0732">Signal</keyword>
<accession>A0ABP7T597</accession>
<evidence type="ECO:0000313" key="11">
    <source>
        <dbReference type="EMBL" id="GAA4021006.1"/>
    </source>
</evidence>
<evidence type="ECO:0000256" key="6">
    <source>
        <dbReference type="ARBA" id="ARBA00023087"/>
    </source>
</evidence>
<dbReference type="PROSITE" id="PS51884">
    <property type="entry name" value="CHAPLIN"/>
    <property type="match status" value="1"/>
</dbReference>
<dbReference type="Proteomes" id="UP001500456">
    <property type="component" value="Unassembled WGS sequence"/>
</dbReference>
<feature type="region of interest" description="Disordered" evidence="8">
    <location>
        <begin position="78"/>
        <end position="108"/>
    </location>
</feature>
<evidence type="ECO:0000256" key="9">
    <source>
        <dbReference type="SAM" id="SignalP"/>
    </source>
</evidence>
<proteinExistence type="predicted"/>
<organism evidence="11 12">
    <name type="scientific">Streptomyces plumbiresistens</name>
    <dbReference type="NCBI Taxonomy" id="511811"/>
    <lineage>
        <taxon>Bacteria</taxon>
        <taxon>Bacillati</taxon>
        <taxon>Actinomycetota</taxon>
        <taxon>Actinomycetes</taxon>
        <taxon>Kitasatosporales</taxon>
        <taxon>Streptomycetaceae</taxon>
        <taxon>Streptomyces</taxon>
    </lineage>
</organism>
<evidence type="ECO:0000259" key="10">
    <source>
        <dbReference type="PROSITE" id="PS51884"/>
    </source>
</evidence>
<comment type="subcellular location">
    <subcellularLocation>
        <location evidence="1">Secreted</location>
        <location evidence="1">Cell wall</location>
    </subcellularLocation>
</comment>
<feature type="chain" id="PRO_5047161972" evidence="9">
    <location>
        <begin position="28"/>
        <end position="108"/>
    </location>
</feature>
<feature type="domain" description="Chaplin" evidence="10">
    <location>
        <begin position="38"/>
        <end position="78"/>
    </location>
</feature>
<feature type="compositionally biased region" description="Gly residues" evidence="8">
    <location>
        <begin position="87"/>
        <end position="96"/>
    </location>
</feature>
<gene>
    <name evidence="11" type="primary">chpF</name>
    <name evidence="11" type="ORF">GCM10022232_77190</name>
</gene>
<keyword evidence="2" id="KW-0134">Cell wall</keyword>
<sequence length="108" mass="10085">MSRIAKAAGVALGTGAVVISGAGLAMADAGAHGAAVGSPGVLSGNAVQVPIHVPINVCGNSVSVIGLLNPAFGNTCANVSDHKGKDGNSGPGGHHGSNGSNGDTGYGS</sequence>
<keyword evidence="12" id="KW-1185">Reference proteome</keyword>
<evidence type="ECO:0000256" key="1">
    <source>
        <dbReference type="ARBA" id="ARBA00004191"/>
    </source>
</evidence>
<evidence type="ECO:0000256" key="4">
    <source>
        <dbReference type="ARBA" id="ARBA00022729"/>
    </source>
</evidence>
<keyword evidence="6 7" id="KW-0034">Amyloid</keyword>
<evidence type="ECO:0000256" key="7">
    <source>
        <dbReference type="PROSITE-ProRule" id="PRU01232"/>
    </source>
</evidence>
<name>A0ABP7T597_9ACTN</name>
<keyword evidence="5" id="KW-0130">Cell adhesion</keyword>
<dbReference type="InterPro" id="IPR005528">
    <property type="entry name" value="ChpA-H"/>
</dbReference>
<protein>
    <submittedName>
        <fullName evidence="11">Chaplin ChpF</fullName>
    </submittedName>
</protein>
<feature type="signal peptide" evidence="9">
    <location>
        <begin position="1"/>
        <end position="27"/>
    </location>
</feature>
<evidence type="ECO:0000256" key="8">
    <source>
        <dbReference type="SAM" id="MobiDB-lite"/>
    </source>
</evidence>
<evidence type="ECO:0000256" key="3">
    <source>
        <dbReference type="ARBA" id="ARBA00022525"/>
    </source>
</evidence>
<reference evidence="12" key="1">
    <citation type="journal article" date="2019" name="Int. J. Syst. Evol. Microbiol.">
        <title>The Global Catalogue of Microorganisms (GCM) 10K type strain sequencing project: providing services to taxonomists for standard genome sequencing and annotation.</title>
        <authorList>
            <consortium name="The Broad Institute Genomics Platform"/>
            <consortium name="The Broad Institute Genome Sequencing Center for Infectious Disease"/>
            <person name="Wu L."/>
            <person name="Ma J."/>
        </authorList>
    </citation>
    <scope>NUCLEOTIDE SEQUENCE [LARGE SCALE GENOMIC DNA]</scope>
    <source>
        <strain evidence="12">JCM 16924</strain>
    </source>
</reference>